<evidence type="ECO:0000313" key="2">
    <source>
        <dbReference type="Proteomes" id="UP000663505"/>
    </source>
</evidence>
<dbReference type="EMBL" id="CP071182">
    <property type="protein sequence ID" value="QSO47769.1"/>
    <property type="molecule type" value="Genomic_DNA"/>
</dbReference>
<accession>A0A9X7VZB1</accession>
<evidence type="ECO:0000313" key="1">
    <source>
        <dbReference type="EMBL" id="QSO47769.1"/>
    </source>
</evidence>
<dbReference type="KEGG" id="afx:JZ786_01590"/>
<protein>
    <submittedName>
        <fullName evidence="1">Uncharacterized protein</fullName>
    </submittedName>
</protein>
<keyword evidence="2" id="KW-1185">Reference proteome</keyword>
<organism evidence="1 2">
    <name type="scientific">Alicyclobacillus mengziensis</name>
    <dbReference type="NCBI Taxonomy" id="2931921"/>
    <lineage>
        <taxon>Bacteria</taxon>
        <taxon>Bacillati</taxon>
        <taxon>Bacillota</taxon>
        <taxon>Bacilli</taxon>
        <taxon>Bacillales</taxon>
        <taxon>Alicyclobacillaceae</taxon>
        <taxon>Alicyclobacillus</taxon>
    </lineage>
</organism>
<sequence length="131" mass="14929">MATDDLPFDLSAAQWRKSLTDERAFVEALAVRLLQAMPSLVTVTRHFAFLAKDKRVKSIIVRIGDGEYELEQMRDGGGLQTSKGKVVRGVRLRSEVLSFADWLAQLSEDITRYSEEHEETRQTLERFLLGD</sequence>
<dbReference type="AlphaFoldDB" id="A0A9X7VZB1"/>
<proteinExistence type="predicted"/>
<gene>
    <name evidence="1" type="ORF">JZ786_01590</name>
</gene>
<dbReference type="RefSeq" id="WP_206657112.1">
    <property type="nucleotide sequence ID" value="NZ_CP071182.1"/>
</dbReference>
<dbReference type="Proteomes" id="UP000663505">
    <property type="component" value="Chromosome"/>
</dbReference>
<reference evidence="1 2" key="1">
    <citation type="submission" date="2021-02" db="EMBL/GenBank/DDBJ databases">
        <title>Alicyclobacillus curvatus sp. nov. and Alicyclobacillus mengziensis sp. nov., two acidophilic bacteria isolated from acid mine drainage.</title>
        <authorList>
            <person name="Huang Y."/>
        </authorList>
    </citation>
    <scope>NUCLEOTIDE SEQUENCE [LARGE SCALE GENOMIC DNA]</scope>
    <source>
        <strain evidence="1 2">S30H14</strain>
    </source>
</reference>
<name>A0A9X7VZB1_9BACL</name>